<organism evidence="1 2">
    <name type="scientific">Candidatus Jettenia ecosi</name>
    <dbReference type="NCBI Taxonomy" id="2494326"/>
    <lineage>
        <taxon>Bacteria</taxon>
        <taxon>Pseudomonadati</taxon>
        <taxon>Planctomycetota</taxon>
        <taxon>Candidatus Brocadiia</taxon>
        <taxon>Candidatus Brocadiales</taxon>
        <taxon>Candidatus Brocadiaceae</taxon>
        <taxon>Candidatus Jettenia</taxon>
    </lineage>
</organism>
<evidence type="ECO:0000313" key="1">
    <source>
        <dbReference type="EMBL" id="TLD41871.1"/>
    </source>
</evidence>
<accession>A0A533QGS8</accession>
<name>A0A533QGS8_9BACT</name>
<dbReference type="EMBL" id="SULG01000034">
    <property type="protein sequence ID" value="TLD41871.1"/>
    <property type="molecule type" value="Genomic_DNA"/>
</dbReference>
<comment type="caution">
    <text evidence="1">The sequence shown here is derived from an EMBL/GenBank/DDBJ whole genome shotgun (WGS) entry which is preliminary data.</text>
</comment>
<protein>
    <recommendedName>
        <fullName evidence="3">Lipoprotein</fullName>
    </recommendedName>
</protein>
<proteinExistence type="predicted"/>
<sequence length="196" mass="22680">MRNIAIFIVLLFLTSCTQVPKESAYLLGYQKKMQASKHWNKLAKKVAEDVKSKIENEKDSVFMSDADQSPFGKAMRTLLATELHHQGLVLTAVETNPYKLVLEVQPVFHAADRRNNSSLLWLMLVDFPQYILLGETDFSRTKPHSEIIITYELLKNERRLLRNNTIFYVNDTDRNHYWESVATTGLSLVRYSVKNN</sequence>
<evidence type="ECO:0000313" key="2">
    <source>
        <dbReference type="Proteomes" id="UP000319783"/>
    </source>
</evidence>
<dbReference type="AlphaFoldDB" id="A0A533QGS8"/>
<dbReference type="Proteomes" id="UP000319783">
    <property type="component" value="Unassembled WGS sequence"/>
</dbReference>
<reference evidence="1 2" key="1">
    <citation type="submission" date="2019-04" db="EMBL/GenBank/DDBJ databases">
        <title>Genome of a novel bacterium Candidatus Jettenia ecosi reconstructed from metagenome of an anammox bioreactor.</title>
        <authorList>
            <person name="Mardanov A.V."/>
            <person name="Beletsky A.V."/>
            <person name="Ravin N.V."/>
            <person name="Botchkova E.A."/>
            <person name="Litti Y.V."/>
            <person name="Nozhevnikova A.N."/>
        </authorList>
    </citation>
    <scope>NUCLEOTIDE SEQUENCE [LARGE SCALE GENOMIC DNA]</scope>
    <source>
        <strain evidence="1">J2</strain>
    </source>
</reference>
<dbReference type="PROSITE" id="PS51257">
    <property type="entry name" value="PROKAR_LIPOPROTEIN"/>
    <property type="match status" value="1"/>
</dbReference>
<evidence type="ECO:0008006" key="3">
    <source>
        <dbReference type="Google" id="ProtNLM"/>
    </source>
</evidence>
<gene>
    <name evidence="1" type="ORF">JETT_1888</name>
</gene>